<organism evidence="1 2">
    <name type="scientific">Terfezia boudieri ATCC MYA-4762</name>
    <dbReference type="NCBI Taxonomy" id="1051890"/>
    <lineage>
        <taxon>Eukaryota</taxon>
        <taxon>Fungi</taxon>
        <taxon>Dikarya</taxon>
        <taxon>Ascomycota</taxon>
        <taxon>Pezizomycotina</taxon>
        <taxon>Pezizomycetes</taxon>
        <taxon>Pezizales</taxon>
        <taxon>Pezizaceae</taxon>
        <taxon>Terfezia</taxon>
    </lineage>
</organism>
<gene>
    <name evidence="1" type="ORF">L211DRAFT_842553</name>
</gene>
<evidence type="ECO:0000313" key="1">
    <source>
        <dbReference type="EMBL" id="RPB19475.1"/>
    </source>
</evidence>
<protein>
    <submittedName>
        <fullName evidence="1">Uncharacterized protein</fullName>
    </submittedName>
</protein>
<proteinExistence type="predicted"/>
<dbReference type="AlphaFoldDB" id="A0A3N4LNC7"/>
<dbReference type="EMBL" id="ML121588">
    <property type="protein sequence ID" value="RPB19475.1"/>
    <property type="molecule type" value="Genomic_DNA"/>
</dbReference>
<evidence type="ECO:0000313" key="2">
    <source>
        <dbReference type="Proteomes" id="UP000267821"/>
    </source>
</evidence>
<dbReference type="InParanoid" id="A0A3N4LNC7"/>
<reference evidence="1 2" key="1">
    <citation type="journal article" date="2018" name="Nat. Ecol. Evol.">
        <title>Pezizomycetes genomes reveal the molecular basis of ectomycorrhizal truffle lifestyle.</title>
        <authorList>
            <person name="Murat C."/>
            <person name="Payen T."/>
            <person name="Noel B."/>
            <person name="Kuo A."/>
            <person name="Morin E."/>
            <person name="Chen J."/>
            <person name="Kohler A."/>
            <person name="Krizsan K."/>
            <person name="Balestrini R."/>
            <person name="Da Silva C."/>
            <person name="Montanini B."/>
            <person name="Hainaut M."/>
            <person name="Levati E."/>
            <person name="Barry K.W."/>
            <person name="Belfiori B."/>
            <person name="Cichocki N."/>
            <person name="Clum A."/>
            <person name="Dockter R.B."/>
            <person name="Fauchery L."/>
            <person name="Guy J."/>
            <person name="Iotti M."/>
            <person name="Le Tacon F."/>
            <person name="Lindquist E.A."/>
            <person name="Lipzen A."/>
            <person name="Malagnac F."/>
            <person name="Mello A."/>
            <person name="Molinier V."/>
            <person name="Miyauchi S."/>
            <person name="Poulain J."/>
            <person name="Riccioni C."/>
            <person name="Rubini A."/>
            <person name="Sitrit Y."/>
            <person name="Splivallo R."/>
            <person name="Traeger S."/>
            <person name="Wang M."/>
            <person name="Zifcakova L."/>
            <person name="Wipf D."/>
            <person name="Zambonelli A."/>
            <person name="Paolocci F."/>
            <person name="Nowrousian M."/>
            <person name="Ottonello S."/>
            <person name="Baldrian P."/>
            <person name="Spatafora J.W."/>
            <person name="Henrissat B."/>
            <person name="Nagy L.G."/>
            <person name="Aury J.M."/>
            <person name="Wincker P."/>
            <person name="Grigoriev I.V."/>
            <person name="Bonfante P."/>
            <person name="Martin F.M."/>
        </authorList>
    </citation>
    <scope>NUCLEOTIDE SEQUENCE [LARGE SCALE GENOMIC DNA]</scope>
    <source>
        <strain evidence="1 2">ATCC MYA-4762</strain>
    </source>
</reference>
<keyword evidence="2" id="KW-1185">Reference proteome</keyword>
<accession>A0A3N4LNC7</accession>
<name>A0A3N4LNC7_9PEZI</name>
<sequence length="71" mass="8567">MLVIALLAEPTRVYYINQLSDNWVKEPGKTGSRFFTRLLDIYLIFRVTNLEDLRYLSDMFVLYYSLYNRFS</sequence>
<dbReference type="OrthoDB" id="5468905at2759"/>
<dbReference type="Proteomes" id="UP000267821">
    <property type="component" value="Unassembled WGS sequence"/>
</dbReference>